<proteinExistence type="predicted"/>
<comment type="caution">
    <text evidence="2">The sequence shown here is derived from an EMBL/GenBank/DDBJ whole genome shotgun (WGS) entry which is preliminary data.</text>
</comment>
<name>A0ABW7MS97_9FLAO</name>
<dbReference type="SUPFAM" id="SSF54913">
    <property type="entry name" value="GlnB-like"/>
    <property type="match status" value="1"/>
</dbReference>
<dbReference type="RefSeq" id="WP_395438932.1">
    <property type="nucleotide sequence ID" value="NZ_JBAWKC010000004.1"/>
</dbReference>
<gene>
    <name evidence="2" type="ORF">V8G56_13240</name>
</gene>
<dbReference type="InterPro" id="IPR011322">
    <property type="entry name" value="N-reg_PII-like_a/b"/>
</dbReference>
<dbReference type="Proteomes" id="UP001610104">
    <property type="component" value="Unassembled WGS sequence"/>
</dbReference>
<evidence type="ECO:0000259" key="1">
    <source>
        <dbReference type="Pfam" id="PF09413"/>
    </source>
</evidence>
<protein>
    <submittedName>
        <fullName evidence="2">DUF2007 domain-containing protein</fullName>
    </submittedName>
</protein>
<dbReference type="Pfam" id="PF09413">
    <property type="entry name" value="DUF2007"/>
    <property type="match status" value="1"/>
</dbReference>
<dbReference type="EMBL" id="JBAWKC010000004">
    <property type="protein sequence ID" value="MFH6769711.1"/>
    <property type="molecule type" value="Genomic_DNA"/>
</dbReference>
<organism evidence="2 3">
    <name type="scientific">Gaetbulibacter aquiaggeris</name>
    <dbReference type="NCBI Taxonomy" id="1735373"/>
    <lineage>
        <taxon>Bacteria</taxon>
        <taxon>Pseudomonadati</taxon>
        <taxon>Bacteroidota</taxon>
        <taxon>Flavobacteriia</taxon>
        <taxon>Flavobacteriales</taxon>
        <taxon>Flavobacteriaceae</taxon>
        <taxon>Gaetbulibacter</taxon>
    </lineage>
</organism>
<evidence type="ECO:0000313" key="2">
    <source>
        <dbReference type="EMBL" id="MFH6769711.1"/>
    </source>
</evidence>
<accession>A0ABW7MS97</accession>
<evidence type="ECO:0000313" key="3">
    <source>
        <dbReference type="Proteomes" id="UP001610104"/>
    </source>
</evidence>
<dbReference type="InterPro" id="IPR018551">
    <property type="entry name" value="DUF2007"/>
</dbReference>
<feature type="domain" description="DUF2007" evidence="1">
    <location>
        <begin position="9"/>
        <end position="69"/>
    </location>
</feature>
<sequence length="75" mass="8586">MDKHVKILTNSSIIINRIAFLLDQKNIATLIKDNVESARLAGFGTTQNDVELYVYNSDYESAQKMIEEFNKENAF</sequence>
<keyword evidence="3" id="KW-1185">Reference proteome</keyword>
<reference evidence="2 3" key="1">
    <citation type="submission" date="2024-02" db="EMBL/GenBank/DDBJ databases">
        <title>A Gaetbulibacter species isolated from tidal flats and genomic insights of their niches.</title>
        <authorList>
            <person name="Ye Y."/>
        </authorList>
    </citation>
    <scope>NUCLEOTIDE SEQUENCE [LARGE SCALE GENOMIC DNA]</scope>
    <source>
        <strain evidence="2 3">KEM-8</strain>
    </source>
</reference>